<dbReference type="InterPro" id="IPR035907">
    <property type="entry name" value="Hppk_sf"/>
</dbReference>
<evidence type="ECO:0000256" key="6">
    <source>
        <dbReference type="ARBA" id="ARBA00022741"/>
    </source>
</evidence>
<dbReference type="GO" id="GO:0005524">
    <property type="term" value="F:ATP binding"/>
    <property type="evidence" value="ECO:0007669"/>
    <property type="project" value="UniProtKB-KW"/>
</dbReference>
<dbReference type="GO" id="GO:0016301">
    <property type="term" value="F:kinase activity"/>
    <property type="evidence" value="ECO:0007669"/>
    <property type="project" value="UniProtKB-KW"/>
</dbReference>
<dbReference type="InterPro" id="IPR000550">
    <property type="entry name" value="Hppk"/>
</dbReference>
<keyword evidence="8" id="KW-0067">ATP-binding</keyword>
<name>A0A378LTS3_9GAMM</name>
<dbReference type="PANTHER" id="PTHR43071:SF1">
    <property type="entry name" value="2-AMINO-4-HYDROXY-6-HYDROXYMETHYLDIHYDROPTERIDINE PYROPHOSPHOKINASE"/>
    <property type="match status" value="1"/>
</dbReference>
<protein>
    <recommendedName>
        <fullName evidence="4">2-amino-4-hydroxy-6-hydroxymethyldihydropteridine pyrophosphokinase</fullName>
        <ecNumber evidence="3">2.7.6.3</ecNumber>
    </recommendedName>
    <alternativeName>
        <fullName evidence="11">6-hydroxymethyl-7,8-dihydropterin pyrophosphokinase</fullName>
    </alternativeName>
    <alternativeName>
        <fullName evidence="12">7,8-dihydro-6-hydroxymethylpterin-pyrophosphokinase</fullName>
    </alternativeName>
</protein>
<dbReference type="UniPathway" id="UPA00077">
    <property type="reaction ID" value="UER00155"/>
</dbReference>
<evidence type="ECO:0000256" key="5">
    <source>
        <dbReference type="ARBA" id="ARBA00022679"/>
    </source>
</evidence>
<dbReference type="GO" id="GO:0003848">
    <property type="term" value="F:2-amino-4-hydroxy-6-hydroxymethyldihydropteridine diphosphokinase activity"/>
    <property type="evidence" value="ECO:0007669"/>
    <property type="project" value="UniProtKB-EC"/>
</dbReference>
<evidence type="ECO:0000256" key="7">
    <source>
        <dbReference type="ARBA" id="ARBA00022777"/>
    </source>
</evidence>
<dbReference type="GO" id="GO:0046654">
    <property type="term" value="P:tetrahydrofolate biosynthetic process"/>
    <property type="evidence" value="ECO:0007669"/>
    <property type="project" value="UniProtKB-UniPathway"/>
</dbReference>
<gene>
    <name evidence="14" type="primary">folK</name>
    <name evidence="14" type="ORF">NCTC11532_01433</name>
</gene>
<organism evidence="14 15">
    <name type="scientific">Legionella wadsworthii</name>
    <dbReference type="NCBI Taxonomy" id="28088"/>
    <lineage>
        <taxon>Bacteria</taxon>
        <taxon>Pseudomonadati</taxon>
        <taxon>Pseudomonadota</taxon>
        <taxon>Gammaproteobacteria</taxon>
        <taxon>Legionellales</taxon>
        <taxon>Legionellaceae</taxon>
        <taxon>Legionella</taxon>
    </lineage>
</organism>
<dbReference type="GO" id="GO:0046656">
    <property type="term" value="P:folic acid biosynthetic process"/>
    <property type="evidence" value="ECO:0007669"/>
    <property type="project" value="UniProtKB-KW"/>
</dbReference>
<evidence type="ECO:0000256" key="12">
    <source>
        <dbReference type="ARBA" id="ARBA00033413"/>
    </source>
</evidence>
<dbReference type="Proteomes" id="UP000255297">
    <property type="component" value="Unassembled WGS sequence"/>
</dbReference>
<dbReference type="Pfam" id="PF01288">
    <property type="entry name" value="HPPK"/>
    <property type="match status" value="1"/>
</dbReference>
<dbReference type="AlphaFoldDB" id="A0A378LTS3"/>
<evidence type="ECO:0000259" key="13">
    <source>
        <dbReference type="PROSITE" id="PS00794"/>
    </source>
</evidence>
<dbReference type="NCBIfam" id="TIGR01498">
    <property type="entry name" value="folK"/>
    <property type="match status" value="1"/>
</dbReference>
<dbReference type="PROSITE" id="PS00794">
    <property type="entry name" value="HPPK"/>
    <property type="match status" value="1"/>
</dbReference>
<dbReference type="EMBL" id="UGPB01000001">
    <property type="protein sequence ID" value="STY29248.1"/>
    <property type="molecule type" value="Genomic_DNA"/>
</dbReference>
<reference evidence="14 15" key="1">
    <citation type="submission" date="2018-06" db="EMBL/GenBank/DDBJ databases">
        <authorList>
            <consortium name="Pathogen Informatics"/>
            <person name="Doyle S."/>
        </authorList>
    </citation>
    <scope>NUCLEOTIDE SEQUENCE [LARGE SCALE GENOMIC DNA]</scope>
    <source>
        <strain evidence="14 15">NCTC11532</strain>
    </source>
</reference>
<evidence type="ECO:0000256" key="1">
    <source>
        <dbReference type="ARBA" id="ARBA00005051"/>
    </source>
</evidence>
<proteinExistence type="inferred from homology"/>
<evidence type="ECO:0000256" key="4">
    <source>
        <dbReference type="ARBA" id="ARBA00016218"/>
    </source>
</evidence>
<evidence type="ECO:0000256" key="11">
    <source>
        <dbReference type="ARBA" id="ARBA00029766"/>
    </source>
</evidence>
<keyword evidence="6" id="KW-0547">Nucleotide-binding</keyword>
<sequence length="137" mass="15764">MNLCYLGLGSNQKVPERQIRTAIKSLKALPCTTVTKVSSFYWNKAWGLLGQQDFCNAVIELITRLPPAKLLNACLNIEKNQGRIRRKHWGPRIIDIDILFYGDQMIHTKNLIIPHPHIQSRDFVLVPLKELNPDYSK</sequence>
<evidence type="ECO:0000256" key="9">
    <source>
        <dbReference type="ARBA" id="ARBA00022909"/>
    </source>
</evidence>
<dbReference type="STRING" id="1122170.GCA_000701265_01053"/>
<evidence type="ECO:0000256" key="8">
    <source>
        <dbReference type="ARBA" id="ARBA00022840"/>
    </source>
</evidence>
<dbReference type="Gene3D" id="3.30.70.560">
    <property type="entry name" value="7,8-Dihydro-6-hydroxymethylpterin-pyrophosphokinase HPPK"/>
    <property type="match status" value="1"/>
</dbReference>
<evidence type="ECO:0000313" key="14">
    <source>
        <dbReference type="EMBL" id="STY29248.1"/>
    </source>
</evidence>
<dbReference type="OrthoDB" id="9808041at2"/>
<comment type="similarity">
    <text evidence="2">Belongs to the HPPK family.</text>
</comment>
<evidence type="ECO:0000256" key="2">
    <source>
        <dbReference type="ARBA" id="ARBA00005810"/>
    </source>
</evidence>
<keyword evidence="5 14" id="KW-0808">Transferase</keyword>
<evidence type="ECO:0000256" key="3">
    <source>
        <dbReference type="ARBA" id="ARBA00013253"/>
    </source>
</evidence>
<comment type="pathway">
    <text evidence="1">Cofactor biosynthesis; tetrahydrofolate biosynthesis; 2-amino-4-hydroxy-6-hydroxymethyl-7,8-dihydropteridine diphosphate from 7,8-dihydroneopterin triphosphate: step 4/4.</text>
</comment>
<comment type="function">
    <text evidence="10">Catalyzes the transfer of pyrophosphate from adenosine triphosphate (ATP) to 6-hydroxymethyl-7,8-dihydropterin, an enzymatic step in folate biosynthesis pathway.</text>
</comment>
<dbReference type="CDD" id="cd00483">
    <property type="entry name" value="HPPK"/>
    <property type="match status" value="1"/>
</dbReference>
<keyword evidence="9" id="KW-0289">Folate biosynthesis</keyword>
<dbReference type="RefSeq" id="WP_031565853.1">
    <property type="nucleotide sequence ID" value="NZ_CAAAIS010000003.1"/>
</dbReference>
<feature type="domain" description="7,8-dihydro-6-hydroxymethylpterin-pyrophosphokinase" evidence="13">
    <location>
        <begin position="88"/>
        <end position="99"/>
    </location>
</feature>
<dbReference type="EC" id="2.7.6.3" evidence="3"/>
<dbReference type="PANTHER" id="PTHR43071">
    <property type="entry name" value="2-AMINO-4-HYDROXY-6-HYDROXYMETHYLDIHYDROPTERIDINE PYROPHOSPHOKINASE"/>
    <property type="match status" value="1"/>
</dbReference>
<accession>A0A378LTS3</accession>
<evidence type="ECO:0000256" key="10">
    <source>
        <dbReference type="ARBA" id="ARBA00029409"/>
    </source>
</evidence>
<keyword evidence="15" id="KW-1185">Reference proteome</keyword>
<dbReference type="SUPFAM" id="SSF55083">
    <property type="entry name" value="6-hydroxymethyl-7,8-dihydropterin pyrophosphokinase, HPPK"/>
    <property type="match status" value="1"/>
</dbReference>
<evidence type="ECO:0000313" key="15">
    <source>
        <dbReference type="Proteomes" id="UP000255297"/>
    </source>
</evidence>
<keyword evidence="7 14" id="KW-0418">Kinase</keyword>